<protein>
    <submittedName>
        <fullName evidence="2">Uncharacterized protein</fullName>
    </submittedName>
</protein>
<feature type="transmembrane region" description="Helical" evidence="1">
    <location>
        <begin position="149"/>
        <end position="167"/>
    </location>
</feature>
<sequence length="260" mass="28889">MNNKATAMDYVRQSLVLTAAIAYPLSNALPQILGFGRRVGENSPGEYQLLVPFEAAFGIWFPIFVGTTIAALIQALPSRRTMDIHRRTGWWWALAMILSCCWSIAESYVADDARSWATALIFTPYVLAICVAMVRFSRGRMAWDWPEKFCTGAIGLYAGWTSIAVFINWERVFTVELGWLTAELTALALLAAALGWVCFNLARGFGNLFYAFTPIWGLGFLAYDRLATEDYSRTIAIAAFIGIALVLIAAFGARRRLPSQ</sequence>
<name>A0A0H0XMF9_9SPHN</name>
<feature type="transmembrane region" description="Helical" evidence="1">
    <location>
        <begin position="116"/>
        <end position="137"/>
    </location>
</feature>
<dbReference type="OrthoDB" id="5189031at2"/>
<evidence type="ECO:0000313" key="2">
    <source>
        <dbReference type="EMBL" id="KLI63201.1"/>
    </source>
</evidence>
<reference evidence="2 3" key="1">
    <citation type="submission" date="2015-04" db="EMBL/GenBank/DDBJ databases">
        <title>The draft genome sequence of Erythrobacter marinus HWDM-33.</title>
        <authorList>
            <person name="Zhuang L."/>
            <person name="Liu Y."/>
            <person name="Shao Z."/>
        </authorList>
    </citation>
    <scope>NUCLEOTIDE SEQUENCE [LARGE SCALE GENOMIC DNA]</scope>
    <source>
        <strain evidence="2 3">HWDM-33</strain>
    </source>
</reference>
<accession>A0A0H0XMF9</accession>
<dbReference type="EMBL" id="LBHU01000003">
    <property type="protein sequence ID" value="KLI63201.1"/>
    <property type="molecule type" value="Genomic_DNA"/>
</dbReference>
<evidence type="ECO:0000256" key="1">
    <source>
        <dbReference type="SAM" id="Phobius"/>
    </source>
</evidence>
<organism evidence="2 3">
    <name type="scientific">Aurantiacibacter marinus</name>
    <dbReference type="NCBI Taxonomy" id="874156"/>
    <lineage>
        <taxon>Bacteria</taxon>
        <taxon>Pseudomonadati</taxon>
        <taxon>Pseudomonadota</taxon>
        <taxon>Alphaproteobacteria</taxon>
        <taxon>Sphingomonadales</taxon>
        <taxon>Erythrobacteraceae</taxon>
        <taxon>Aurantiacibacter</taxon>
    </lineage>
</organism>
<keyword evidence="1" id="KW-0472">Membrane</keyword>
<feature type="transmembrane region" description="Helical" evidence="1">
    <location>
        <begin position="57"/>
        <end position="77"/>
    </location>
</feature>
<dbReference type="Proteomes" id="UP000053455">
    <property type="component" value="Unassembled WGS sequence"/>
</dbReference>
<dbReference type="AlphaFoldDB" id="A0A0H0XMF9"/>
<feature type="transmembrane region" description="Helical" evidence="1">
    <location>
        <begin position="205"/>
        <end position="223"/>
    </location>
</feature>
<feature type="transmembrane region" description="Helical" evidence="1">
    <location>
        <begin position="89"/>
        <end position="110"/>
    </location>
</feature>
<dbReference type="PATRIC" id="fig|874156.12.peg.2260"/>
<feature type="transmembrane region" description="Helical" evidence="1">
    <location>
        <begin position="235"/>
        <end position="253"/>
    </location>
</feature>
<dbReference type="STRING" id="874156.GCA_001021555_02232"/>
<evidence type="ECO:0000313" key="3">
    <source>
        <dbReference type="Proteomes" id="UP000053455"/>
    </source>
</evidence>
<feature type="transmembrane region" description="Helical" evidence="1">
    <location>
        <begin position="179"/>
        <end position="198"/>
    </location>
</feature>
<proteinExistence type="predicted"/>
<keyword evidence="1" id="KW-0812">Transmembrane</keyword>
<keyword evidence="1" id="KW-1133">Transmembrane helix</keyword>
<comment type="caution">
    <text evidence="2">The sequence shown here is derived from an EMBL/GenBank/DDBJ whole genome shotgun (WGS) entry which is preliminary data.</text>
</comment>
<gene>
    <name evidence="2" type="ORF">AAV99_11015</name>
</gene>
<keyword evidence="3" id="KW-1185">Reference proteome</keyword>
<dbReference type="RefSeq" id="WP_047094095.1">
    <property type="nucleotide sequence ID" value="NZ_LBHU01000003.1"/>
</dbReference>